<gene>
    <name evidence="1" type="ORF">SAMN04488087_2713</name>
</gene>
<reference evidence="2" key="1">
    <citation type="submission" date="2016-11" db="EMBL/GenBank/DDBJ databases">
        <authorList>
            <person name="Varghese N."/>
            <person name="Submissions S."/>
        </authorList>
    </citation>
    <scope>NUCLEOTIDE SEQUENCE [LARGE SCALE GENOMIC DNA]</scope>
    <source>
        <strain evidence="2">DSM 22212</strain>
    </source>
</reference>
<name>A0A1M6XVD4_9BACT</name>
<dbReference type="EMBL" id="FRAU01000013">
    <property type="protein sequence ID" value="SHL09813.1"/>
    <property type="molecule type" value="Genomic_DNA"/>
</dbReference>
<evidence type="ECO:0000313" key="2">
    <source>
        <dbReference type="Proteomes" id="UP000185812"/>
    </source>
</evidence>
<organism evidence="1 2">
    <name type="scientific">Rhodothermus profundi</name>
    <dbReference type="NCBI Taxonomy" id="633813"/>
    <lineage>
        <taxon>Bacteria</taxon>
        <taxon>Pseudomonadati</taxon>
        <taxon>Rhodothermota</taxon>
        <taxon>Rhodothermia</taxon>
        <taxon>Rhodothermales</taxon>
        <taxon>Rhodothermaceae</taxon>
        <taxon>Rhodothermus</taxon>
    </lineage>
</organism>
<dbReference type="AlphaFoldDB" id="A0A1M6XVD4"/>
<accession>A0A1M6XVD4</accession>
<keyword evidence="2" id="KW-1185">Reference proteome</keyword>
<sequence>MEDRLRNLLASADYEVFKWPHHYILETWPDKETEMTYFHKLMDELRPGAGLCFQLAISLDEERYWSEAYRDLPVLDFFEEWIVIDRKHQQVHMIHLLRD</sequence>
<protein>
    <submittedName>
        <fullName evidence="1">Uncharacterized protein</fullName>
    </submittedName>
</protein>
<proteinExistence type="predicted"/>
<evidence type="ECO:0000313" key="1">
    <source>
        <dbReference type="EMBL" id="SHL09813.1"/>
    </source>
</evidence>
<dbReference type="Proteomes" id="UP000185812">
    <property type="component" value="Unassembled WGS sequence"/>
</dbReference>